<evidence type="ECO:0000256" key="13">
    <source>
        <dbReference type="PROSITE-ProRule" id="PRU00175"/>
    </source>
</evidence>
<evidence type="ECO:0000256" key="4">
    <source>
        <dbReference type="ARBA" id="ARBA00005555"/>
    </source>
</evidence>
<dbReference type="PROSITE" id="PS50089">
    <property type="entry name" value="ZF_RING_2"/>
    <property type="match status" value="1"/>
</dbReference>
<evidence type="ECO:0000256" key="14">
    <source>
        <dbReference type="RuleBase" id="RU365038"/>
    </source>
</evidence>
<evidence type="ECO:0000256" key="1">
    <source>
        <dbReference type="ARBA" id="ARBA00000900"/>
    </source>
</evidence>
<dbReference type="PROSITE" id="PS00518">
    <property type="entry name" value="ZF_RING_1"/>
    <property type="match status" value="1"/>
</dbReference>
<feature type="region of interest" description="Disordered" evidence="16">
    <location>
        <begin position="1"/>
        <end position="29"/>
    </location>
</feature>
<evidence type="ECO:0000256" key="16">
    <source>
        <dbReference type="SAM" id="MobiDB-lite"/>
    </source>
</evidence>
<proteinExistence type="inferred from homology"/>
<dbReference type="CDD" id="cd16499">
    <property type="entry name" value="RING-HC_Bre1-like"/>
    <property type="match status" value="1"/>
</dbReference>
<evidence type="ECO:0000256" key="11">
    <source>
        <dbReference type="ARBA" id="ARBA00023054"/>
    </source>
</evidence>
<evidence type="ECO:0000256" key="2">
    <source>
        <dbReference type="ARBA" id="ARBA00004123"/>
    </source>
</evidence>
<dbReference type="PANTHER" id="PTHR23163">
    <property type="entry name" value="RING FINGER PROTEIN-RELATED"/>
    <property type="match status" value="1"/>
</dbReference>
<feature type="coiled-coil region" evidence="15">
    <location>
        <begin position="638"/>
        <end position="731"/>
    </location>
</feature>
<dbReference type="InterPro" id="IPR013083">
    <property type="entry name" value="Znf_RING/FYVE/PHD"/>
</dbReference>
<dbReference type="EMBL" id="JAEPRD010000044">
    <property type="protein sequence ID" value="KAG2204417.1"/>
    <property type="molecule type" value="Genomic_DNA"/>
</dbReference>
<dbReference type="InterPro" id="IPR013956">
    <property type="entry name" value="E3_ubiquit_lig_Bre1"/>
</dbReference>
<accession>A0A8H7R5V9</accession>
<dbReference type="Proteomes" id="UP000603453">
    <property type="component" value="Unassembled WGS sequence"/>
</dbReference>
<dbReference type="GO" id="GO:0008270">
    <property type="term" value="F:zinc ion binding"/>
    <property type="evidence" value="ECO:0007669"/>
    <property type="project" value="UniProtKB-KW"/>
</dbReference>
<dbReference type="GO" id="GO:0016567">
    <property type="term" value="P:protein ubiquitination"/>
    <property type="evidence" value="ECO:0007669"/>
    <property type="project" value="UniProtKB-UniRule"/>
</dbReference>
<keyword evidence="9 14" id="KW-0862">Zinc</keyword>
<feature type="coiled-coil region" evidence="15">
    <location>
        <begin position="201"/>
        <end position="228"/>
    </location>
</feature>
<dbReference type="SMART" id="SM00184">
    <property type="entry name" value="RING"/>
    <property type="match status" value="1"/>
</dbReference>
<dbReference type="InterPro" id="IPR017907">
    <property type="entry name" value="Znf_RING_CS"/>
</dbReference>
<evidence type="ECO:0000256" key="8">
    <source>
        <dbReference type="ARBA" id="ARBA00022786"/>
    </source>
</evidence>
<dbReference type="OrthoDB" id="10266039at2759"/>
<organism evidence="18 19">
    <name type="scientific">Mucor saturninus</name>
    <dbReference type="NCBI Taxonomy" id="64648"/>
    <lineage>
        <taxon>Eukaryota</taxon>
        <taxon>Fungi</taxon>
        <taxon>Fungi incertae sedis</taxon>
        <taxon>Mucoromycota</taxon>
        <taxon>Mucoromycotina</taxon>
        <taxon>Mucoromycetes</taxon>
        <taxon>Mucorales</taxon>
        <taxon>Mucorineae</taxon>
        <taxon>Mucoraceae</taxon>
        <taxon>Mucor</taxon>
    </lineage>
</organism>
<evidence type="ECO:0000256" key="7">
    <source>
        <dbReference type="ARBA" id="ARBA00022771"/>
    </source>
</evidence>
<sequence>MSTPEKKRRLTDEGGETSSMVPPSRPPLKKRFTSCVNIQPAAIPEPEKPVVKPVKIEYSNDLSTYTKEELLQHMRSTKDEALYLEKRCDIMKEKYLNKETKQSLLRVDWGLIQAEIGFMAKILVGVDIPELPAISYRKMSIDQEKHWNANNQLAIKQLCVSAFTRLENWGNQVEMIEGKFRKADDIMLKRVIVSDWLKSEIQELEASYKRAQHVMMEVQKNLDSLSEQTHLAKTTVDMTTSELSHLTEKLDDCMQDLTWAYKRHDRADSKLVAALSFGGLGDMPDPSVQTENIDTIKEEPKEETLEEAEIENGSMAEQAIKTQLEEHKLILATREKEIEDLKRDRQQLLRDEERLLSLFQLGEERLLETEYVKVLQLSIEHYRDRCHHLEQRRVDIEHEMDKVSAARQQLVEQVKSEKMAQGMTLETEMRRLEADLNRIRGQRDGLLASVEDQKLKEGREKETQDKIISFANQGKLRIASLKTRISRLKTEQEMAGPFAKEANTFKNLKENVSHIQVLLSSLDLIEKRITPAFTATGLDERMNEWKLNPLIRTYETYLEEAQKSTLMIEFLEKNESHLLEEIDRVAGIYGRLEEQQGKKVFDLAAKRDQVLKIQAEKSKYAQTFASLTMAKEQQIVAVTEKRNTRNRQKDTIKGLEEKEKALELQVQEKEALIRKLHRNIEEERTDLEDISHLCEDYRISLDQNEVLINELQKTLKEKSKLMDEEKHLQDEIEVSYEKMKKKWDKISQGDNPAEQQLVEECEELRALLKCSTCRTRFRTHILTRCMHTFCKNCIDARLETRQRRCPTCSEPFGANDVKNFYL</sequence>
<dbReference type="GO" id="GO:0005634">
    <property type="term" value="C:nucleus"/>
    <property type="evidence" value="ECO:0007669"/>
    <property type="project" value="UniProtKB-SubCell"/>
</dbReference>
<dbReference type="InterPro" id="IPR018957">
    <property type="entry name" value="Znf_C3HC4_RING-type"/>
</dbReference>
<keyword evidence="19" id="KW-1185">Reference proteome</keyword>
<keyword evidence="10 14" id="KW-0156">Chromatin regulator</keyword>
<dbReference type="PANTHER" id="PTHR23163:SF0">
    <property type="entry name" value="E3 UBIQUITIN-PROTEIN LIGASE BRE1"/>
    <property type="match status" value="1"/>
</dbReference>
<evidence type="ECO:0000256" key="3">
    <source>
        <dbReference type="ARBA" id="ARBA00004906"/>
    </source>
</evidence>
<name>A0A8H7R5V9_9FUNG</name>
<comment type="catalytic activity">
    <reaction evidence="1 14">
        <text>S-ubiquitinyl-[E2 ubiquitin-conjugating enzyme]-L-cysteine + [acceptor protein]-L-lysine = [E2 ubiquitin-conjugating enzyme]-L-cysteine + N(6)-ubiquitinyl-[acceptor protein]-L-lysine.</text>
        <dbReference type="EC" id="2.3.2.27"/>
    </reaction>
</comment>
<keyword evidence="7 13" id="KW-0863">Zinc-finger</keyword>
<dbReference type="Gene3D" id="3.30.40.10">
    <property type="entry name" value="Zinc/RING finger domain, C3HC4 (zinc finger)"/>
    <property type="match status" value="1"/>
</dbReference>
<dbReference type="SUPFAM" id="SSF57850">
    <property type="entry name" value="RING/U-box"/>
    <property type="match status" value="1"/>
</dbReference>
<dbReference type="Pfam" id="PF00097">
    <property type="entry name" value="zf-C3HC4"/>
    <property type="match status" value="1"/>
</dbReference>
<comment type="similarity">
    <text evidence="4 14">Belongs to the BRE1 family.</text>
</comment>
<keyword evidence="8 14" id="KW-0833">Ubl conjugation pathway</keyword>
<keyword evidence="6 14" id="KW-0479">Metal-binding</keyword>
<feature type="coiled-coil region" evidence="15">
    <location>
        <begin position="324"/>
        <end position="449"/>
    </location>
</feature>
<comment type="subcellular location">
    <subcellularLocation>
        <location evidence="2 14">Nucleus</location>
    </subcellularLocation>
</comment>
<dbReference type="GO" id="GO:0006325">
    <property type="term" value="P:chromatin organization"/>
    <property type="evidence" value="ECO:0007669"/>
    <property type="project" value="UniProtKB-KW"/>
</dbReference>
<evidence type="ECO:0000313" key="19">
    <source>
        <dbReference type="Proteomes" id="UP000603453"/>
    </source>
</evidence>
<keyword evidence="5 14" id="KW-0808">Transferase</keyword>
<keyword evidence="11 14" id="KW-0175">Coiled coil</keyword>
<gene>
    <name evidence="18" type="ORF">INT47_005208</name>
</gene>
<comment type="pathway">
    <text evidence="3 14">Protein modification; protein ubiquitination.</text>
</comment>
<dbReference type="UniPathway" id="UPA00143"/>
<evidence type="ECO:0000256" key="12">
    <source>
        <dbReference type="ARBA" id="ARBA00023242"/>
    </source>
</evidence>
<keyword evidence="12 14" id="KW-0539">Nucleus</keyword>
<evidence type="ECO:0000256" key="10">
    <source>
        <dbReference type="ARBA" id="ARBA00022853"/>
    </source>
</evidence>
<reference evidence="18" key="1">
    <citation type="submission" date="2020-12" db="EMBL/GenBank/DDBJ databases">
        <title>Metabolic potential, ecology and presence of endohyphal bacteria is reflected in genomic diversity of Mucoromycotina.</title>
        <authorList>
            <person name="Muszewska A."/>
            <person name="Okrasinska A."/>
            <person name="Steczkiewicz K."/>
            <person name="Drgas O."/>
            <person name="Orlowska M."/>
            <person name="Perlinska-Lenart U."/>
            <person name="Aleksandrzak-Piekarczyk T."/>
            <person name="Szatraj K."/>
            <person name="Zielenkiewicz U."/>
            <person name="Pilsyk S."/>
            <person name="Malc E."/>
            <person name="Mieczkowski P."/>
            <person name="Kruszewska J.S."/>
            <person name="Biernat P."/>
            <person name="Pawlowska J."/>
        </authorList>
    </citation>
    <scope>NUCLEOTIDE SEQUENCE</scope>
    <source>
        <strain evidence="18">WA0000017839</strain>
    </source>
</reference>
<evidence type="ECO:0000256" key="15">
    <source>
        <dbReference type="SAM" id="Coils"/>
    </source>
</evidence>
<comment type="caution">
    <text evidence="18">The sequence shown here is derived from an EMBL/GenBank/DDBJ whole genome shotgun (WGS) entry which is preliminary data.</text>
</comment>
<dbReference type="AlphaFoldDB" id="A0A8H7R5V9"/>
<evidence type="ECO:0000256" key="6">
    <source>
        <dbReference type="ARBA" id="ARBA00022723"/>
    </source>
</evidence>
<feature type="domain" description="RING-type" evidence="17">
    <location>
        <begin position="770"/>
        <end position="809"/>
    </location>
</feature>
<dbReference type="GO" id="GO:0061630">
    <property type="term" value="F:ubiquitin protein ligase activity"/>
    <property type="evidence" value="ECO:0007669"/>
    <property type="project" value="UniProtKB-EC"/>
</dbReference>
<evidence type="ECO:0000256" key="5">
    <source>
        <dbReference type="ARBA" id="ARBA00022679"/>
    </source>
</evidence>
<dbReference type="GO" id="GO:0033503">
    <property type="term" value="C:HULC complex"/>
    <property type="evidence" value="ECO:0007669"/>
    <property type="project" value="TreeGrafter"/>
</dbReference>
<dbReference type="InterPro" id="IPR001841">
    <property type="entry name" value="Znf_RING"/>
</dbReference>
<evidence type="ECO:0000256" key="9">
    <source>
        <dbReference type="ARBA" id="ARBA00022833"/>
    </source>
</evidence>
<evidence type="ECO:0000259" key="17">
    <source>
        <dbReference type="PROSITE" id="PS50089"/>
    </source>
</evidence>
<protein>
    <recommendedName>
        <fullName evidence="14">E3 ubiquitin protein ligase</fullName>
        <ecNumber evidence="14">2.3.2.27</ecNumber>
    </recommendedName>
</protein>
<evidence type="ECO:0000313" key="18">
    <source>
        <dbReference type="EMBL" id="KAG2204417.1"/>
    </source>
</evidence>
<dbReference type="EC" id="2.3.2.27" evidence="14"/>